<feature type="compositionally biased region" description="Basic and acidic residues" evidence="6">
    <location>
        <begin position="254"/>
        <end position="265"/>
    </location>
</feature>
<feature type="region of interest" description="Disordered" evidence="6">
    <location>
        <begin position="118"/>
        <end position="372"/>
    </location>
</feature>
<keyword evidence="3" id="KW-0611">Plant defense</keyword>
<dbReference type="FunCoup" id="A0A2I4HHD9">
    <property type="interactions" value="150"/>
</dbReference>
<feature type="compositionally biased region" description="Low complexity" evidence="6">
    <location>
        <begin position="202"/>
        <end position="211"/>
    </location>
</feature>
<reference evidence="9" key="1">
    <citation type="submission" date="2025-08" db="UniProtKB">
        <authorList>
            <consortium name="RefSeq"/>
        </authorList>
    </citation>
    <scope>IDENTIFICATION</scope>
    <source>
        <tissue evidence="9">Leaves</tissue>
    </source>
</reference>
<comment type="subcellular location">
    <subcellularLocation>
        <location evidence="1">Cell membrane</location>
        <topology evidence="1">Single-pass membrane protein</topology>
    </subcellularLocation>
</comment>
<name>A0A2I4HHD9_JUGRE</name>
<keyword evidence="7" id="KW-0812">Transmembrane</keyword>
<dbReference type="InterPro" id="IPR008978">
    <property type="entry name" value="HSP20-like_chaperone"/>
</dbReference>
<dbReference type="AlphaFoldDB" id="A0A2I4HHD9"/>
<accession>A0A2I4HHD9</accession>
<keyword evidence="2" id="KW-1003">Cell membrane</keyword>
<keyword evidence="8" id="KW-1185">Reference proteome</keyword>
<dbReference type="RefSeq" id="XP_018855570.2">
    <property type="nucleotide sequence ID" value="XM_019000025.2"/>
</dbReference>
<dbReference type="Gene3D" id="2.60.40.790">
    <property type="match status" value="1"/>
</dbReference>
<sequence>MAMKRQSGVVTTAPPPQAVRPVYEDFQPKYEQKQEATEHIIQVHLPGFVKERIKIRYVNSSRTLRIQGERPRQDNRWSRFNQTFSVPENCDVDKIQAKFLSGILTITMPKIATVGPAAEDKTAKAAPSLPKSTPQPKLPEVPEQIPPTPAASTSGVEKPMEEKIARPPSLKRAATEPKMEKGLEDIPPKAASTAINERQRVVESSQSQSPPGATATTEPKAQMGQDLAPPKAALTTDTLKLMDKTSMESSAKQVDQKSIPKKDVLIEGNWKAGETKEPEKIVESKMVKGNGKAGETKEPEKIVESKMVKGRESGEKSRDSVMPETTAPKIAQTGKEKKERPSGVKKEKPKEDFSSEKGMGLKNMMGSAKQRVNDLAKRMNEEDRKMLINIGAAVVVLVALGAYVSYSYGSSGKSEK</sequence>
<evidence type="ECO:0000256" key="2">
    <source>
        <dbReference type="ARBA" id="ARBA00022475"/>
    </source>
</evidence>
<dbReference type="GO" id="GO:0006952">
    <property type="term" value="P:defense response"/>
    <property type="evidence" value="ECO:0007669"/>
    <property type="project" value="UniProtKB-KW"/>
</dbReference>
<comment type="similarity">
    <text evidence="4 5">Belongs to the small heat shock protein (HSP20) family.</text>
</comment>
<feature type="compositionally biased region" description="Basic and acidic residues" evidence="6">
    <location>
        <begin position="334"/>
        <end position="355"/>
    </location>
</feature>
<feature type="compositionally biased region" description="Basic and acidic residues" evidence="6">
    <location>
        <begin position="173"/>
        <end position="187"/>
    </location>
</feature>
<evidence type="ECO:0000256" key="1">
    <source>
        <dbReference type="ARBA" id="ARBA00004162"/>
    </source>
</evidence>
<dbReference type="Proteomes" id="UP000235220">
    <property type="component" value="Chromosome 5"/>
</dbReference>
<evidence type="ECO:0000256" key="6">
    <source>
        <dbReference type="SAM" id="MobiDB-lite"/>
    </source>
</evidence>
<feature type="compositionally biased region" description="Basic and acidic residues" evidence="6">
    <location>
        <begin position="273"/>
        <end position="286"/>
    </location>
</feature>
<keyword evidence="7" id="KW-0472">Membrane</keyword>
<dbReference type="InterPro" id="IPR002068">
    <property type="entry name" value="A-crystallin/Hsp20_dom"/>
</dbReference>
<organism evidence="8 9">
    <name type="scientific">Juglans regia</name>
    <name type="common">English walnut</name>
    <dbReference type="NCBI Taxonomy" id="51240"/>
    <lineage>
        <taxon>Eukaryota</taxon>
        <taxon>Viridiplantae</taxon>
        <taxon>Streptophyta</taxon>
        <taxon>Embryophyta</taxon>
        <taxon>Tracheophyta</taxon>
        <taxon>Spermatophyta</taxon>
        <taxon>Magnoliopsida</taxon>
        <taxon>eudicotyledons</taxon>
        <taxon>Gunneridae</taxon>
        <taxon>Pentapetalae</taxon>
        <taxon>rosids</taxon>
        <taxon>fabids</taxon>
        <taxon>Fagales</taxon>
        <taxon>Juglandaceae</taxon>
        <taxon>Juglans</taxon>
    </lineage>
</organism>
<protein>
    <submittedName>
        <fullName evidence="9">Inactive protein RESTRICTED TEV MOVEMENT 2-like</fullName>
    </submittedName>
</protein>
<feature type="compositionally biased region" description="Pro residues" evidence="6">
    <location>
        <begin position="136"/>
        <end position="149"/>
    </location>
</feature>
<evidence type="ECO:0000256" key="5">
    <source>
        <dbReference type="RuleBase" id="RU003616"/>
    </source>
</evidence>
<dbReference type="SUPFAM" id="SSF49764">
    <property type="entry name" value="HSP20-like chaperones"/>
    <property type="match status" value="1"/>
</dbReference>
<evidence type="ECO:0000313" key="8">
    <source>
        <dbReference type="Proteomes" id="UP000235220"/>
    </source>
</evidence>
<gene>
    <name evidence="9" type="primary">LOC109017844</name>
</gene>
<dbReference type="KEGG" id="jre:109017844"/>
<dbReference type="GO" id="GO:0005886">
    <property type="term" value="C:plasma membrane"/>
    <property type="evidence" value="ECO:0007669"/>
    <property type="project" value="UniProtKB-SubCell"/>
</dbReference>
<dbReference type="Pfam" id="PF00011">
    <property type="entry name" value="HSP20"/>
    <property type="match status" value="1"/>
</dbReference>
<keyword evidence="7" id="KW-1133">Transmembrane helix</keyword>
<dbReference type="GO" id="GO:0034605">
    <property type="term" value="P:cellular response to heat"/>
    <property type="evidence" value="ECO:0000318"/>
    <property type="project" value="GO_Central"/>
</dbReference>
<dbReference type="GeneID" id="109017844"/>
<dbReference type="PANTHER" id="PTHR43670:SF99">
    <property type="entry name" value="INACTIVE PROTEIN RESTRICTED TEV MOVEMENT 2-LIKE"/>
    <property type="match status" value="1"/>
</dbReference>
<dbReference type="OrthoDB" id="1431247at2759"/>
<evidence type="ECO:0000256" key="4">
    <source>
        <dbReference type="PROSITE-ProRule" id="PRU00285"/>
    </source>
</evidence>
<evidence type="ECO:0000256" key="3">
    <source>
        <dbReference type="ARBA" id="ARBA00022821"/>
    </source>
</evidence>
<evidence type="ECO:0000256" key="7">
    <source>
        <dbReference type="SAM" id="Phobius"/>
    </source>
</evidence>
<feature type="transmembrane region" description="Helical" evidence="7">
    <location>
        <begin position="386"/>
        <end position="406"/>
    </location>
</feature>
<proteinExistence type="inferred from homology"/>
<dbReference type="CDD" id="cd06464">
    <property type="entry name" value="ACD_sHsps-like"/>
    <property type="match status" value="1"/>
</dbReference>
<feature type="region of interest" description="Disordered" evidence="6">
    <location>
        <begin position="1"/>
        <end position="20"/>
    </location>
</feature>
<dbReference type="Gramene" id="Jr05_04850_p1">
    <property type="protein sequence ID" value="cds.Jr05_04850_p1"/>
    <property type="gene ID" value="Jr05_04850"/>
</dbReference>
<feature type="compositionally biased region" description="Basic and acidic residues" evidence="6">
    <location>
        <begin position="294"/>
        <end position="321"/>
    </location>
</feature>
<dbReference type="PROSITE" id="PS01031">
    <property type="entry name" value="SHSP"/>
    <property type="match status" value="1"/>
</dbReference>
<evidence type="ECO:0000313" key="9">
    <source>
        <dbReference type="RefSeq" id="XP_018855570.2"/>
    </source>
</evidence>
<dbReference type="PANTHER" id="PTHR43670">
    <property type="entry name" value="HEAT SHOCK PROTEIN 26"/>
    <property type="match status" value="1"/>
</dbReference>